<dbReference type="Proteomes" id="UP000190339">
    <property type="component" value="Unassembled WGS sequence"/>
</dbReference>
<name>A0A1T5CB13_9FLAO</name>
<dbReference type="STRING" id="561365.SAMN05660866_02106"/>
<protein>
    <submittedName>
        <fullName evidence="1">Uncharacterized protein</fullName>
    </submittedName>
</protein>
<keyword evidence="2" id="KW-1185">Reference proteome</keyword>
<accession>A0A1T5CB13</accession>
<dbReference type="OrthoDB" id="1148680at2"/>
<dbReference type="RefSeq" id="WP_079512570.1">
    <property type="nucleotide sequence ID" value="NZ_FUYL01000006.1"/>
</dbReference>
<sequence>MVNVIGEYNLSRKITTLLEFAELKVNTKRETPTGEVENDFWKSALLVGACYNFSNKMLIGVKYNVLYYSDESVYSSPIIPFINITF</sequence>
<dbReference type="EMBL" id="FUYL01000006">
    <property type="protein sequence ID" value="SKB56638.1"/>
    <property type="molecule type" value="Genomic_DNA"/>
</dbReference>
<dbReference type="AlphaFoldDB" id="A0A1T5CB13"/>
<organism evidence="1 2">
    <name type="scientific">Maribacter arcticus</name>
    <dbReference type="NCBI Taxonomy" id="561365"/>
    <lineage>
        <taxon>Bacteria</taxon>
        <taxon>Pseudomonadati</taxon>
        <taxon>Bacteroidota</taxon>
        <taxon>Flavobacteriia</taxon>
        <taxon>Flavobacteriales</taxon>
        <taxon>Flavobacteriaceae</taxon>
        <taxon>Maribacter</taxon>
    </lineage>
</organism>
<evidence type="ECO:0000313" key="1">
    <source>
        <dbReference type="EMBL" id="SKB56638.1"/>
    </source>
</evidence>
<evidence type="ECO:0000313" key="2">
    <source>
        <dbReference type="Proteomes" id="UP000190339"/>
    </source>
</evidence>
<gene>
    <name evidence="1" type="ORF">SAMN05660866_02106</name>
</gene>
<proteinExistence type="predicted"/>
<reference evidence="2" key="1">
    <citation type="submission" date="2017-02" db="EMBL/GenBank/DDBJ databases">
        <authorList>
            <person name="Varghese N."/>
            <person name="Submissions S."/>
        </authorList>
    </citation>
    <scope>NUCLEOTIDE SEQUENCE [LARGE SCALE GENOMIC DNA]</scope>
    <source>
        <strain evidence="2">DSM 23546</strain>
    </source>
</reference>